<feature type="region of interest" description="Disordered" evidence="1">
    <location>
        <begin position="29"/>
        <end position="52"/>
    </location>
</feature>
<protein>
    <recommendedName>
        <fullName evidence="5">Porin</fullName>
    </recommendedName>
</protein>
<name>A0AA43M7N6_9BURK</name>
<evidence type="ECO:0000313" key="3">
    <source>
        <dbReference type="EMBL" id="MDH6503608.1"/>
    </source>
</evidence>
<evidence type="ECO:0000256" key="1">
    <source>
        <dbReference type="SAM" id="MobiDB-lite"/>
    </source>
</evidence>
<evidence type="ECO:0008006" key="5">
    <source>
        <dbReference type="Google" id="ProtNLM"/>
    </source>
</evidence>
<organism evidence="3 4">
    <name type="scientific">Polynucleobacter sphagniphilus</name>
    <dbReference type="NCBI Taxonomy" id="1743169"/>
    <lineage>
        <taxon>Bacteria</taxon>
        <taxon>Pseudomonadati</taxon>
        <taxon>Pseudomonadota</taxon>
        <taxon>Betaproteobacteria</taxon>
        <taxon>Burkholderiales</taxon>
        <taxon>Burkholderiaceae</taxon>
        <taxon>Polynucleobacter</taxon>
    </lineage>
</organism>
<dbReference type="EMBL" id="JARXYA010000004">
    <property type="protein sequence ID" value="MDH6503608.1"/>
    <property type="molecule type" value="Genomic_DNA"/>
</dbReference>
<feature type="signal peptide" evidence="2">
    <location>
        <begin position="1"/>
        <end position="26"/>
    </location>
</feature>
<keyword evidence="2" id="KW-0732">Signal</keyword>
<reference evidence="3" key="1">
    <citation type="submission" date="2023-04" db="EMBL/GenBank/DDBJ databases">
        <title>Genome Encyclopedia of Bacteria and Archaea VI: Functional Genomics of Type Strains.</title>
        <authorList>
            <person name="Whitman W."/>
        </authorList>
    </citation>
    <scope>NUCLEOTIDE SEQUENCE</scope>
    <source>
        <strain evidence="3">Enz.4-51</strain>
    </source>
</reference>
<dbReference type="RefSeq" id="WP_280756645.1">
    <property type="nucleotide sequence ID" value="NZ_JARXVW010000011.1"/>
</dbReference>
<sequence length="427" mass="46213">MKTVHSSIIRSLMLVGALTCGSQALAQTNPEGSVSVSNASTANNGKPLTAPPNLKEEIAEDKLLSRPIFEGKAGISLFTEDTYSGQNTSNKPQNSYAKGYILGNLYATPDLYLSANLRLQSSKGDSTTGNYYFDEGSAFWAELAIRYDSDNYSLVAGHASVNYSLSRDYLAGLWGKSYAKKEYGVDGMMVLGGSYKFDAGEYGNHALSGTAFMVDTSGLSDTYGTSKDPTPLSIGGPANTGKFNNFAIALDGLNIAALPKFRYQIATVRLTTESLYNTATNTQVSTQYLANEQRYVAAGLFNKLNIGGGVKLTPLVEYNRVLNSDGIAGFNKSYYVGSLLFGYKQWSLGLSGSLWDGDWSNQPTGVRKILPSNAYTSDRWNQEQVAIGYSFDNGIKATIAYKKENQYIGTTSQTVGVNLKYDLPFAF</sequence>
<dbReference type="Proteomes" id="UP001161160">
    <property type="component" value="Unassembled WGS sequence"/>
</dbReference>
<accession>A0AA43M7N6</accession>
<evidence type="ECO:0000256" key="2">
    <source>
        <dbReference type="SAM" id="SignalP"/>
    </source>
</evidence>
<keyword evidence="4" id="KW-1185">Reference proteome</keyword>
<dbReference type="AlphaFoldDB" id="A0AA43M7N6"/>
<proteinExistence type="predicted"/>
<gene>
    <name evidence="3" type="ORF">M2127_000901</name>
</gene>
<feature type="compositionally biased region" description="Low complexity" evidence="1">
    <location>
        <begin position="33"/>
        <end position="44"/>
    </location>
</feature>
<comment type="caution">
    <text evidence="3">The sequence shown here is derived from an EMBL/GenBank/DDBJ whole genome shotgun (WGS) entry which is preliminary data.</text>
</comment>
<feature type="chain" id="PRO_5041384064" description="Porin" evidence="2">
    <location>
        <begin position="27"/>
        <end position="427"/>
    </location>
</feature>
<evidence type="ECO:0000313" key="4">
    <source>
        <dbReference type="Proteomes" id="UP001161160"/>
    </source>
</evidence>